<dbReference type="AlphaFoldDB" id="A0A919B053"/>
<evidence type="ECO:0000313" key="2">
    <source>
        <dbReference type="Proteomes" id="UP000630923"/>
    </source>
</evidence>
<name>A0A919B053_9PROT</name>
<dbReference type="Proteomes" id="UP000630923">
    <property type="component" value="Unassembled WGS sequence"/>
</dbReference>
<comment type="caution">
    <text evidence="1">The sequence shown here is derived from an EMBL/GenBank/DDBJ whole genome shotgun (WGS) entry which is preliminary data.</text>
</comment>
<dbReference type="Gene3D" id="3.40.190.10">
    <property type="entry name" value="Periplasmic binding protein-like II"/>
    <property type="match status" value="2"/>
</dbReference>
<dbReference type="EMBL" id="BNCI01000002">
    <property type="protein sequence ID" value="GHF31248.1"/>
    <property type="molecule type" value="Genomic_DNA"/>
</dbReference>
<proteinExistence type="predicted"/>
<gene>
    <name evidence="1" type="ORF">GCM10017044_28410</name>
</gene>
<sequence>MAVTSLTVSHAQTIKETDKNEQLSLVTLSFPGLFNEDGGGYYDTYLQRIAALEGFQLTIKVLPSMRVTKDYTSRKSDCIFPSNLITISSDTIQTDAFNYARSYLANFKPSSRNLSLQDMQETTISIRTGLDYGALTTMPNLTFLKVSSEIQSLRLLRAKRVQYAAVYFPDVMLEAPLIASRLYYNAQEPLTSIDERLVCWKSDKNDRLLQSINYAIKTLSESGEDKILLGASYLSKLK</sequence>
<reference evidence="1" key="2">
    <citation type="submission" date="2020-09" db="EMBL/GenBank/DDBJ databases">
        <authorList>
            <person name="Sun Q."/>
            <person name="Kim S."/>
        </authorList>
    </citation>
    <scope>NUCLEOTIDE SEQUENCE</scope>
    <source>
        <strain evidence="1">KCTC 42590</strain>
    </source>
</reference>
<evidence type="ECO:0000313" key="1">
    <source>
        <dbReference type="EMBL" id="GHF31248.1"/>
    </source>
</evidence>
<protein>
    <recommendedName>
        <fullName evidence="3">Solute-binding protein family 3/N-terminal domain-containing protein</fullName>
    </recommendedName>
</protein>
<dbReference type="SUPFAM" id="SSF53850">
    <property type="entry name" value="Periplasmic binding protein-like II"/>
    <property type="match status" value="1"/>
</dbReference>
<organism evidence="1 2">
    <name type="scientific">Kordiimonas sediminis</name>
    <dbReference type="NCBI Taxonomy" id="1735581"/>
    <lineage>
        <taxon>Bacteria</taxon>
        <taxon>Pseudomonadati</taxon>
        <taxon>Pseudomonadota</taxon>
        <taxon>Alphaproteobacteria</taxon>
        <taxon>Kordiimonadales</taxon>
        <taxon>Kordiimonadaceae</taxon>
        <taxon>Kordiimonas</taxon>
    </lineage>
</organism>
<accession>A0A919B053</accession>
<evidence type="ECO:0008006" key="3">
    <source>
        <dbReference type="Google" id="ProtNLM"/>
    </source>
</evidence>
<reference evidence="1" key="1">
    <citation type="journal article" date="2014" name="Int. J. Syst. Evol. Microbiol.">
        <title>Complete genome sequence of Corynebacterium casei LMG S-19264T (=DSM 44701T), isolated from a smear-ripened cheese.</title>
        <authorList>
            <consortium name="US DOE Joint Genome Institute (JGI-PGF)"/>
            <person name="Walter F."/>
            <person name="Albersmeier A."/>
            <person name="Kalinowski J."/>
            <person name="Ruckert C."/>
        </authorList>
    </citation>
    <scope>NUCLEOTIDE SEQUENCE</scope>
    <source>
        <strain evidence="1">KCTC 42590</strain>
    </source>
</reference>
<keyword evidence="2" id="KW-1185">Reference proteome</keyword>